<dbReference type="NCBIfam" id="TIGR01395">
    <property type="entry name" value="FlgC"/>
    <property type="match status" value="1"/>
</dbReference>
<dbReference type="EMBL" id="JAEPCR010000005">
    <property type="protein sequence ID" value="MCG7977044.1"/>
    <property type="molecule type" value="Genomic_DNA"/>
</dbReference>
<dbReference type="InterPro" id="IPR010930">
    <property type="entry name" value="Flg_bb/hook_C_dom"/>
</dbReference>
<comment type="subcellular location">
    <subcellularLocation>
        <location evidence="1 6">Bacterial flagellum basal body</location>
    </subcellularLocation>
</comment>
<organism evidence="9 10">
    <name type="scientific">Candidatus Thiodiazotropha taylori</name>
    <dbReference type="NCBI Taxonomy" id="2792791"/>
    <lineage>
        <taxon>Bacteria</taxon>
        <taxon>Pseudomonadati</taxon>
        <taxon>Pseudomonadota</taxon>
        <taxon>Gammaproteobacteria</taxon>
        <taxon>Chromatiales</taxon>
        <taxon>Sedimenticolaceae</taxon>
        <taxon>Candidatus Thiodiazotropha</taxon>
    </lineage>
</organism>
<dbReference type="AlphaFoldDB" id="A0A9E4NGV2"/>
<keyword evidence="9" id="KW-0282">Flagellum</keyword>
<comment type="caution">
    <text evidence="9">The sequence shown here is derived from an EMBL/GenBank/DDBJ whole genome shotgun (WGS) entry which is preliminary data.</text>
</comment>
<dbReference type="GO" id="GO:0071978">
    <property type="term" value="P:bacterial-type flagellum-dependent swarming motility"/>
    <property type="evidence" value="ECO:0007669"/>
    <property type="project" value="TreeGrafter"/>
</dbReference>
<comment type="similarity">
    <text evidence="2">Belongs to the flagella basal body rod proteins family.</text>
</comment>
<protein>
    <recommendedName>
        <fullName evidence="3 6">Flagellar basal-body rod protein FlgC</fullName>
    </recommendedName>
</protein>
<evidence type="ECO:0000313" key="9">
    <source>
        <dbReference type="EMBL" id="MCG7977044.1"/>
    </source>
</evidence>
<dbReference type="PANTHER" id="PTHR30435">
    <property type="entry name" value="FLAGELLAR PROTEIN"/>
    <property type="match status" value="1"/>
</dbReference>
<reference evidence="9" key="1">
    <citation type="journal article" date="2021" name="Proc. Natl. Acad. Sci. U.S.A.">
        <title>Global biogeography of chemosynthetic symbionts reveals both localized and globally distributed symbiont groups. .</title>
        <authorList>
            <person name="Osvatic J.T."/>
            <person name="Wilkins L.G.E."/>
            <person name="Leibrecht L."/>
            <person name="Leray M."/>
            <person name="Zauner S."/>
            <person name="Polzin J."/>
            <person name="Camacho Y."/>
            <person name="Gros O."/>
            <person name="van Gils J.A."/>
            <person name="Eisen J.A."/>
            <person name="Petersen J.M."/>
            <person name="Yuen B."/>
        </authorList>
    </citation>
    <scope>NUCLEOTIDE SEQUENCE</scope>
    <source>
        <strain evidence="9">MAGclacostrist055</strain>
    </source>
</reference>
<sequence>MDYYAAFEISASGMSLERIRLDTLALNLANANTTRAEDGGPYRPLRVIARAREAADFEGRIGALLNGHYPGGVETTEIVAQEVAPRLVHDPGHPDADDRGYVAYPNINPVSEMVTLIEAVRGYEANVRALNAAKAMALSALEIGRSS</sequence>
<dbReference type="PANTHER" id="PTHR30435:SF2">
    <property type="entry name" value="FLAGELLAR BASAL-BODY ROD PROTEIN FLGC"/>
    <property type="match status" value="1"/>
</dbReference>
<gene>
    <name evidence="9" type="primary">flgC</name>
    <name evidence="9" type="ORF">JAY77_02705</name>
</gene>
<keyword evidence="9" id="KW-0969">Cilium</keyword>
<dbReference type="InterPro" id="IPR001444">
    <property type="entry name" value="Flag_bb_rod_N"/>
</dbReference>
<name>A0A9E4NGV2_9GAMM</name>
<evidence type="ECO:0000313" key="10">
    <source>
        <dbReference type="Proteomes" id="UP000886674"/>
    </source>
</evidence>
<evidence type="ECO:0000256" key="6">
    <source>
        <dbReference type="RuleBase" id="RU362062"/>
    </source>
</evidence>
<dbReference type="InterPro" id="IPR006299">
    <property type="entry name" value="FlgC"/>
</dbReference>
<keyword evidence="9" id="KW-0966">Cell projection</keyword>
<dbReference type="Pfam" id="PF00460">
    <property type="entry name" value="Flg_bb_rod"/>
    <property type="match status" value="1"/>
</dbReference>
<evidence type="ECO:0000259" key="8">
    <source>
        <dbReference type="Pfam" id="PF06429"/>
    </source>
</evidence>
<evidence type="ECO:0000256" key="1">
    <source>
        <dbReference type="ARBA" id="ARBA00004117"/>
    </source>
</evidence>
<evidence type="ECO:0000256" key="2">
    <source>
        <dbReference type="ARBA" id="ARBA00009677"/>
    </source>
</evidence>
<proteinExistence type="inferred from homology"/>
<keyword evidence="4 6" id="KW-0975">Bacterial flagellum</keyword>
<evidence type="ECO:0000256" key="5">
    <source>
        <dbReference type="ARBA" id="ARBA00025933"/>
    </source>
</evidence>
<evidence type="ECO:0000256" key="4">
    <source>
        <dbReference type="ARBA" id="ARBA00023143"/>
    </source>
</evidence>
<dbReference type="Proteomes" id="UP000886674">
    <property type="component" value="Unassembled WGS sequence"/>
</dbReference>
<accession>A0A9E4NGV2</accession>
<feature type="domain" description="Flagellar basal-body/hook protein C-terminal" evidence="8">
    <location>
        <begin position="100"/>
        <end position="142"/>
    </location>
</feature>
<dbReference type="Pfam" id="PF06429">
    <property type="entry name" value="Flg_bbr_C"/>
    <property type="match status" value="1"/>
</dbReference>
<comment type="subunit">
    <text evidence="5 6">The basal body constitutes a major portion of the flagellar organelle and consists of four rings (L,P,S, and M) mounted on a central rod. The rod consists of about 26 subunits of FlgG in the distal portion, and FlgB, FlgC and FlgF are thought to build up the proximal portion of the rod with about 6 subunits each.</text>
</comment>
<dbReference type="GO" id="GO:0030694">
    <property type="term" value="C:bacterial-type flagellum basal body, rod"/>
    <property type="evidence" value="ECO:0007669"/>
    <property type="project" value="UniProtKB-UniRule"/>
</dbReference>
<evidence type="ECO:0000259" key="7">
    <source>
        <dbReference type="Pfam" id="PF00460"/>
    </source>
</evidence>
<evidence type="ECO:0000256" key="3">
    <source>
        <dbReference type="ARBA" id="ARBA00017941"/>
    </source>
</evidence>
<feature type="domain" description="Flagellar basal body rod protein N-terminal" evidence="7">
    <location>
        <begin position="8"/>
        <end position="36"/>
    </location>
</feature>